<gene>
    <name evidence="2" type="ORF">ATEG_02254</name>
</gene>
<feature type="signal peptide" evidence="1">
    <location>
        <begin position="1"/>
        <end position="23"/>
    </location>
</feature>
<dbReference type="Proteomes" id="UP000007963">
    <property type="component" value="Unassembled WGS sequence"/>
</dbReference>
<evidence type="ECO:0000256" key="1">
    <source>
        <dbReference type="SAM" id="SignalP"/>
    </source>
</evidence>
<accession>Q0CVN0</accession>
<organism evidence="2 3">
    <name type="scientific">Aspergillus terreus (strain NIH 2624 / FGSC A1156)</name>
    <dbReference type="NCBI Taxonomy" id="341663"/>
    <lineage>
        <taxon>Eukaryota</taxon>
        <taxon>Fungi</taxon>
        <taxon>Dikarya</taxon>
        <taxon>Ascomycota</taxon>
        <taxon>Pezizomycotina</taxon>
        <taxon>Eurotiomycetes</taxon>
        <taxon>Eurotiomycetidae</taxon>
        <taxon>Eurotiales</taxon>
        <taxon>Aspergillaceae</taxon>
        <taxon>Aspergillus</taxon>
        <taxon>Aspergillus subgen. Circumdati</taxon>
    </lineage>
</organism>
<dbReference type="EMBL" id="CH476596">
    <property type="protein sequence ID" value="EAU37216.1"/>
    <property type="molecule type" value="Genomic_DNA"/>
</dbReference>
<reference evidence="3" key="1">
    <citation type="submission" date="2005-09" db="EMBL/GenBank/DDBJ databases">
        <title>Annotation of the Aspergillus terreus NIH2624 genome.</title>
        <authorList>
            <person name="Birren B.W."/>
            <person name="Lander E.S."/>
            <person name="Galagan J.E."/>
            <person name="Nusbaum C."/>
            <person name="Devon K."/>
            <person name="Henn M."/>
            <person name="Ma L.-J."/>
            <person name="Jaffe D.B."/>
            <person name="Butler J."/>
            <person name="Alvarez P."/>
            <person name="Gnerre S."/>
            <person name="Grabherr M."/>
            <person name="Kleber M."/>
            <person name="Mauceli E.W."/>
            <person name="Brockman W."/>
            <person name="Rounsley S."/>
            <person name="Young S.K."/>
            <person name="LaButti K."/>
            <person name="Pushparaj V."/>
            <person name="DeCaprio D."/>
            <person name="Crawford M."/>
            <person name="Koehrsen M."/>
            <person name="Engels R."/>
            <person name="Montgomery P."/>
            <person name="Pearson M."/>
            <person name="Howarth C."/>
            <person name="Larson L."/>
            <person name="Luoma S."/>
            <person name="White J."/>
            <person name="Alvarado L."/>
            <person name="Kodira C.D."/>
            <person name="Zeng Q."/>
            <person name="Oleary S."/>
            <person name="Yandava C."/>
            <person name="Denning D.W."/>
            <person name="Nierman W.C."/>
            <person name="Milne T."/>
            <person name="Madden K."/>
        </authorList>
    </citation>
    <scope>NUCLEOTIDE SEQUENCE [LARGE SCALE GENOMIC DNA]</scope>
    <source>
        <strain evidence="3">NIH 2624 / FGSC A1156</strain>
    </source>
</reference>
<evidence type="ECO:0000313" key="3">
    <source>
        <dbReference type="Proteomes" id="UP000007963"/>
    </source>
</evidence>
<dbReference type="VEuPathDB" id="FungiDB:ATEG_02254"/>
<dbReference type="HOGENOM" id="CLU_1454100_0_0_1"/>
<proteinExistence type="predicted"/>
<protein>
    <submittedName>
        <fullName evidence="2">Uncharacterized protein</fullName>
    </submittedName>
</protein>
<sequence>MKFTLVSLLSLATLAMSMRYVAGYDSLDLGAFHDNPFKGLNYSEEWSVGRSSVQVSNIQRSSPKVLFSGPREVGKSFGRMTRDDYKLKFDAESVYAACSGPKKNGKKTTVPCTVIVQGYKRDLAGSESTPVFIKYSDTTKMQKVNLEDIWNVNKIEFTVTKAGKNDELTDGVTLVLDTFAYTFDEK</sequence>
<dbReference type="OrthoDB" id="4482926at2759"/>
<feature type="chain" id="PRO_5004170648" evidence="1">
    <location>
        <begin position="24"/>
        <end position="186"/>
    </location>
</feature>
<dbReference type="GeneID" id="4316768"/>
<evidence type="ECO:0000313" key="2">
    <source>
        <dbReference type="EMBL" id="EAU37216.1"/>
    </source>
</evidence>
<name>Q0CVN0_ASPTN</name>
<dbReference type="OMA" id="VPFNNRA"/>
<dbReference type="AlphaFoldDB" id="Q0CVN0"/>
<dbReference type="RefSeq" id="XP_001211432.1">
    <property type="nucleotide sequence ID" value="XM_001211432.1"/>
</dbReference>
<keyword evidence="1" id="KW-0732">Signal</keyword>